<name>A0ACB7HPD8_MANES</name>
<reference evidence="2" key="1">
    <citation type="journal article" date="2016" name="Nat. Biotechnol.">
        <title>Sequencing wild and cultivated cassava and related species reveals extensive interspecific hybridization and genetic diversity.</title>
        <authorList>
            <person name="Bredeson J.V."/>
            <person name="Lyons J.B."/>
            <person name="Prochnik S.E."/>
            <person name="Wu G.A."/>
            <person name="Ha C.M."/>
            <person name="Edsinger-Gonzales E."/>
            <person name="Grimwood J."/>
            <person name="Schmutz J."/>
            <person name="Rabbi I.Y."/>
            <person name="Egesi C."/>
            <person name="Nauluvula P."/>
            <person name="Lebot V."/>
            <person name="Ndunguru J."/>
            <person name="Mkamilo G."/>
            <person name="Bart R.S."/>
            <person name="Setter T.L."/>
            <person name="Gleadow R.M."/>
            <person name="Kulakow P."/>
            <person name="Ferguson M.E."/>
            <person name="Rounsley S."/>
            <person name="Rokhsar D.S."/>
        </authorList>
    </citation>
    <scope>NUCLEOTIDE SEQUENCE [LARGE SCALE GENOMIC DNA]</scope>
    <source>
        <strain evidence="2">cv. AM560-2</strain>
    </source>
</reference>
<organism evidence="1 2">
    <name type="scientific">Manihot esculenta</name>
    <name type="common">Cassava</name>
    <name type="synonym">Jatropha manihot</name>
    <dbReference type="NCBI Taxonomy" id="3983"/>
    <lineage>
        <taxon>Eukaryota</taxon>
        <taxon>Viridiplantae</taxon>
        <taxon>Streptophyta</taxon>
        <taxon>Embryophyta</taxon>
        <taxon>Tracheophyta</taxon>
        <taxon>Spermatophyta</taxon>
        <taxon>Magnoliopsida</taxon>
        <taxon>eudicotyledons</taxon>
        <taxon>Gunneridae</taxon>
        <taxon>Pentapetalae</taxon>
        <taxon>rosids</taxon>
        <taxon>fabids</taxon>
        <taxon>Malpighiales</taxon>
        <taxon>Euphorbiaceae</taxon>
        <taxon>Crotonoideae</taxon>
        <taxon>Manihoteae</taxon>
        <taxon>Manihot</taxon>
    </lineage>
</organism>
<gene>
    <name evidence="1" type="ORF">MANES_05G149001v8</name>
</gene>
<sequence>MSLLIWNIQSDAAKRSLRVLKDYCHQYKPLILALVEPKVSGPQAKSISLGLDFNEWVQVEAIGLSGGIWVFWQSKLGTLTIAHTNLQFVHCVVTGASSPTWEFIAVYTSPREQYRNLFFSRMLELRKWVAHPWLLAGDFNTFLDEDETISSESYMSQRCQNFKDW</sequence>
<dbReference type="EMBL" id="CM004391">
    <property type="protein sequence ID" value="KAG8654568.1"/>
    <property type="molecule type" value="Genomic_DNA"/>
</dbReference>
<protein>
    <submittedName>
        <fullName evidence="1">Uncharacterized protein</fullName>
    </submittedName>
</protein>
<accession>A0ACB7HPD8</accession>
<comment type="caution">
    <text evidence="1">The sequence shown here is derived from an EMBL/GenBank/DDBJ whole genome shotgun (WGS) entry which is preliminary data.</text>
</comment>
<proteinExistence type="predicted"/>
<dbReference type="Proteomes" id="UP000091857">
    <property type="component" value="Chromosome 5"/>
</dbReference>
<evidence type="ECO:0000313" key="1">
    <source>
        <dbReference type="EMBL" id="KAG8654568.1"/>
    </source>
</evidence>
<evidence type="ECO:0000313" key="2">
    <source>
        <dbReference type="Proteomes" id="UP000091857"/>
    </source>
</evidence>
<keyword evidence="2" id="KW-1185">Reference proteome</keyword>